<comment type="caution">
    <text evidence="3">The sequence shown here is derived from an EMBL/GenBank/DDBJ whole genome shotgun (WGS) entry which is preliminary data.</text>
</comment>
<dbReference type="Proteomes" id="UP000321723">
    <property type="component" value="Unassembled WGS sequence"/>
</dbReference>
<dbReference type="SUPFAM" id="SSF50998">
    <property type="entry name" value="Quinoprotein alcohol dehydrogenase-like"/>
    <property type="match status" value="1"/>
</dbReference>
<evidence type="ECO:0000256" key="1">
    <source>
        <dbReference type="SAM" id="MobiDB-lite"/>
    </source>
</evidence>
<evidence type="ECO:0000313" key="6">
    <source>
        <dbReference type="Proteomes" id="UP000564629"/>
    </source>
</evidence>
<feature type="region of interest" description="Disordered" evidence="1">
    <location>
        <begin position="7"/>
        <end position="30"/>
    </location>
</feature>
<dbReference type="OrthoDB" id="4816500at2"/>
<keyword evidence="5" id="KW-1185">Reference proteome</keyword>
<evidence type="ECO:0000313" key="5">
    <source>
        <dbReference type="Proteomes" id="UP000321723"/>
    </source>
</evidence>
<keyword evidence="2" id="KW-0812">Transmembrane</keyword>
<name>A0A511FA58_9CELL</name>
<evidence type="ECO:0000313" key="4">
    <source>
        <dbReference type="EMBL" id="MBB5474237.1"/>
    </source>
</evidence>
<accession>A0A511FA58</accession>
<dbReference type="InterPro" id="IPR011047">
    <property type="entry name" value="Quinoprotein_ADH-like_sf"/>
</dbReference>
<organism evidence="3 5">
    <name type="scientific">Cellulomonas hominis</name>
    <dbReference type="NCBI Taxonomy" id="156981"/>
    <lineage>
        <taxon>Bacteria</taxon>
        <taxon>Bacillati</taxon>
        <taxon>Actinomycetota</taxon>
        <taxon>Actinomycetes</taxon>
        <taxon>Micrococcales</taxon>
        <taxon>Cellulomonadaceae</taxon>
        <taxon>Cellulomonas</taxon>
    </lineage>
</organism>
<evidence type="ECO:0000256" key="2">
    <source>
        <dbReference type="SAM" id="Phobius"/>
    </source>
</evidence>
<dbReference type="Gene3D" id="2.130.10.10">
    <property type="entry name" value="YVTN repeat-like/Quinoprotein amine dehydrogenase"/>
    <property type="match status" value="1"/>
</dbReference>
<keyword evidence="2" id="KW-0472">Membrane</keyword>
<dbReference type="EMBL" id="BJVQ01000010">
    <property type="protein sequence ID" value="GEL46105.1"/>
    <property type="molecule type" value="Genomic_DNA"/>
</dbReference>
<feature type="compositionally biased region" description="Low complexity" evidence="1">
    <location>
        <begin position="12"/>
        <end position="26"/>
    </location>
</feature>
<dbReference type="RefSeq" id="WP_146835130.1">
    <property type="nucleotide sequence ID" value="NZ_BJVQ01000010.1"/>
</dbReference>
<protein>
    <recommendedName>
        <fullName evidence="7">Pyrrolo-quinoline quinone</fullName>
    </recommendedName>
</protein>
<evidence type="ECO:0008006" key="7">
    <source>
        <dbReference type="Google" id="ProtNLM"/>
    </source>
</evidence>
<dbReference type="Proteomes" id="UP000564629">
    <property type="component" value="Unassembled WGS sequence"/>
</dbReference>
<keyword evidence="2" id="KW-1133">Transmembrane helix</keyword>
<proteinExistence type="predicted"/>
<gene>
    <name evidence="3" type="ORF">CHO01_12210</name>
    <name evidence="4" type="ORF">HNR08_002973</name>
</gene>
<sequence>MQDVELVDVADRSSAPAAVAPPASHRPAPHPHRRRWTIVLVTVALVLAGVVTVGRAASRDVARPQVAAGMLAPLAGPPWSRWSAEVPRGDDVLAATGVLVTSAVRQGRFQVTAWDVDTGERRWQRDLGPVAGTRPLTGCPHDDDGVGDLVVCVVEPPVVPTDPANPSTVPFPAPDERWARVSAIDATTGEERGTWTLVGRLAAVERIGDDVVVLTVGPDGHARVARYSADGGHLRWWHRGGDRIRLREGIVSGSELRVNDAFVLVQGWSATVLDADDGTEIAGSPPSWFVIGALQDELFGTWSSGEGGAVRDRHGRELFRTDALFPALTATDREPSDVLVMDEGGELVGRLLPGGGELWRVETYRAARLQAGGRLVLLGVDGYQVVDVRSGELAWETPGRVLMWWAPLTDGTVVLGAGRTGDGAPTVEARRLSDGALEWALPLPDGVRSVTSVGGHLVLRTRDELILYG</sequence>
<reference evidence="3 5" key="1">
    <citation type="submission" date="2019-07" db="EMBL/GenBank/DDBJ databases">
        <title>Whole genome shotgun sequence of Cellulomonas hominis NBRC 16055.</title>
        <authorList>
            <person name="Hosoyama A."/>
            <person name="Uohara A."/>
            <person name="Ohji S."/>
            <person name="Ichikawa N."/>
        </authorList>
    </citation>
    <scope>NUCLEOTIDE SEQUENCE [LARGE SCALE GENOMIC DNA]</scope>
    <source>
        <strain evidence="3 5">NBRC 16055</strain>
    </source>
</reference>
<dbReference type="AlphaFoldDB" id="A0A511FA58"/>
<reference evidence="4 6" key="2">
    <citation type="submission" date="2020-08" db="EMBL/GenBank/DDBJ databases">
        <title>Sequencing the genomes of 1000 actinobacteria strains.</title>
        <authorList>
            <person name="Klenk H.-P."/>
        </authorList>
    </citation>
    <scope>NUCLEOTIDE SEQUENCE [LARGE SCALE GENOMIC DNA]</scope>
    <source>
        <strain evidence="4 6">DSM 9581</strain>
    </source>
</reference>
<dbReference type="InterPro" id="IPR015943">
    <property type="entry name" value="WD40/YVTN_repeat-like_dom_sf"/>
</dbReference>
<evidence type="ECO:0000313" key="3">
    <source>
        <dbReference type="EMBL" id="GEL46105.1"/>
    </source>
</evidence>
<feature type="transmembrane region" description="Helical" evidence="2">
    <location>
        <begin position="36"/>
        <end position="57"/>
    </location>
</feature>
<dbReference type="EMBL" id="JACHDN010000001">
    <property type="protein sequence ID" value="MBB5474237.1"/>
    <property type="molecule type" value="Genomic_DNA"/>
</dbReference>